<dbReference type="InterPro" id="IPR052421">
    <property type="entry name" value="PCW_Enzyme_Inhibitor"/>
</dbReference>
<proteinExistence type="inferred from homology"/>
<keyword evidence="2" id="KW-1015">Disulfide bond</keyword>
<dbReference type="SMART" id="SM00856">
    <property type="entry name" value="PMEI"/>
    <property type="match status" value="2"/>
</dbReference>
<dbReference type="PANTHER" id="PTHR36710">
    <property type="entry name" value="PECTINESTERASE INHIBITOR-LIKE"/>
    <property type="match status" value="1"/>
</dbReference>
<evidence type="ECO:0000256" key="4">
    <source>
        <dbReference type="SAM" id="SignalP"/>
    </source>
</evidence>
<reference evidence="6 7" key="1">
    <citation type="journal article" date="2019" name="Genome Biol. Evol.">
        <title>Insights into the evolution of the New World diploid cottons (Gossypium, subgenus Houzingenia) based on genome sequencing.</title>
        <authorList>
            <person name="Grover C.E."/>
            <person name="Arick M.A. 2nd"/>
            <person name="Thrash A."/>
            <person name="Conover J.L."/>
            <person name="Sanders W.S."/>
            <person name="Peterson D.G."/>
            <person name="Frelichowski J.E."/>
            <person name="Scheffler J.A."/>
            <person name="Scheffler B.E."/>
            <person name="Wendel J.F."/>
        </authorList>
    </citation>
    <scope>NUCLEOTIDE SEQUENCE [LARGE SCALE GENOMIC DNA]</scope>
    <source>
        <strain evidence="6">27</strain>
        <tissue evidence="6">Leaf</tissue>
    </source>
</reference>
<evidence type="ECO:0000313" key="7">
    <source>
        <dbReference type="Proteomes" id="UP000593561"/>
    </source>
</evidence>
<comment type="caution">
    <text evidence="6">The sequence shown here is derived from an EMBL/GenBank/DDBJ whole genome shotgun (WGS) entry which is preliminary data.</text>
</comment>
<evidence type="ECO:0000256" key="1">
    <source>
        <dbReference type="ARBA" id="ARBA00022729"/>
    </source>
</evidence>
<gene>
    <name evidence="6" type="ORF">Godav_024488</name>
</gene>
<feature type="domain" description="Pectinesterase inhibitor" evidence="5">
    <location>
        <begin position="170"/>
        <end position="318"/>
    </location>
</feature>
<dbReference type="Pfam" id="PF04043">
    <property type="entry name" value="PMEI"/>
    <property type="match status" value="2"/>
</dbReference>
<dbReference type="Proteomes" id="UP000593561">
    <property type="component" value="Unassembled WGS sequence"/>
</dbReference>
<keyword evidence="7" id="KW-1185">Reference proteome</keyword>
<feature type="chain" id="PRO_5029495109" description="Pectinesterase inhibitor domain-containing protein" evidence="4">
    <location>
        <begin position="20"/>
        <end position="322"/>
    </location>
</feature>
<feature type="domain" description="Pectinesterase inhibitor" evidence="5">
    <location>
        <begin position="27"/>
        <end position="168"/>
    </location>
</feature>
<dbReference type="Gene3D" id="1.20.140.40">
    <property type="entry name" value="Invertase/pectin methylesterase inhibitor family protein"/>
    <property type="match status" value="2"/>
</dbReference>
<dbReference type="NCBIfam" id="TIGR01614">
    <property type="entry name" value="PME_inhib"/>
    <property type="match status" value="2"/>
</dbReference>
<name>A0A7J8TBJ3_GOSDV</name>
<organism evidence="6 7">
    <name type="scientific">Gossypium davidsonii</name>
    <name type="common">Davidson's cotton</name>
    <name type="synonym">Gossypium klotzschianum subsp. davidsonii</name>
    <dbReference type="NCBI Taxonomy" id="34287"/>
    <lineage>
        <taxon>Eukaryota</taxon>
        <taxon>Viridiplantae</taxon>
        <taxon>Streptophyta</taxon>
        <taxon>Embryophyta</taxon>
        <taxon>Tracheophyta</taxon>
        <taxon>Spermatophyta</taxon>
        <taxon>Magnoliopsida</taxon>
        <taxon>eudicotyledons</taxon>
        <taxon>Gunneridae</taxon>
        <taxon>Pentapetalae</taxon>
        <taxon>rosids</taxon>
        <taxon>malvids</taxon>
        <taxon>Malvales</taxon>
        <taxon>Malvaceae</taxon>
        <taxon>Malvoideae</taxon>
        <taxon>Gossypium</taxon>
    </lineage>
</organism>
<dbReference type="InterPro" id="IPR006501">
    <property type="entry name" value="Pectinesterase_inhib_dom"/>
</dbReference>
<dbReference type="SUPFAM" id="SSF101148">
    <property type="entry name" value="Plant invertase/pectin methylesterase inhibitor"/>
    <property type="match status" value="2"/>
</dbReference>
<protein>
    <recommendedName>
        <fullName evidence="5">Pectinesterase inhibitor domain-containing protein</fullName>
    </recommendedName>
</protein>
<evidence type="ECO:0000313" key="6">
    <source>
        <dbReference type="EMBL" id="MBA0635528.1"/>
    </source>
</evidence>
<evidence type="ECO:0000256" key="2">
    <source>
        <dbReference type="ARBA" id="ARBA00023157"/>
    </source>
</evidence>
<dbReference type="InterPro" id="IPR034086">
    <property type="entry name" value="PMEI_plant"/>
</dbReference>
<dbReference type="PANTHER" id="PTHR36710:SF12">
    <property type="entry name" value="CELL WALL _ VACUOLAR INHIBITOR OF FRUCTOSIDASE 2-LIKE"/>
    <property type="match status" value="1"/>
</dbReference>
<comment type="similarity">
    <text evidence="3">Belongs to the PMEI family.</text>
</comment>
<accession>A0A7J8TBJ3</accession>
<sequence>MVNFRLCLFTISSITLTFTLQPFHLLSDEAMIINVCDKTPDPSLCQTCLNSDPKSKTADVRGLAMISITCGTRDADKLYNDTYNLYTSTNDTALHNLLDNCWTRFIGARDGINGAGRVLRDQGSDATKLTITRNVIPMITFCSDLFKKNPEVAVPKYIIDETNVPFHVMSDEAMIINVCSKTPNPSLCQTCLHGDPKSATADVKGLATISITCGTRDADKLYTDTDNLYTNTKDPALHNLLDNCWWRFLGARDNIDSAGRMLSDKGSDAAKLAITRDAMPMITYCSDLFKKSPTVAVPKNITDEMNVVSTDCQIILGILSNF</sequence>
<dbReference type="AlphaFoldDB" id="A0A7J8TBJ3"/>
<evidence type="ECO:0000256" key="3">
    <source>
        <dbReference type="ARBA" id="ARBA00038471"/>
    </source>
</evidence>
<dbReference type="EMBL" id="JABFAC010242147">
    <property type="protein sequence ID" value="MBA0635528.1"/>
    <property type="molecule type" value="Genomic_DNA"/>
</dbReference>
<keyword evidence="1 4" id="KW-0732">Signal</keyword>
<dbReference type="InterPro" id="IPR035513">
    <property type="entry name" value="Invertase/methylesterase_inhib"/>
</dbReference>
<dbReference type="CDD" id="cd15797">
    <property type="entry name" value="PMEI"/>
    <property type="match status" value="2"/>
</dbReference>
<feature type="signal peptide" evidence="4">
    <location>
        <begin position="1"/>
        <end position="19"/>
    </location>
</feature>
<dbReference type="GO" id="GO:0046910">
    <property type="term" value="F:pectinesterase inhibitor activity"/>
    <property type="evidence" value="ECO:0007669"/>
    <property type="project" value="InterPro"/>
</dbReference>
<evidence type="ECO:0000259" key="5">
    <source>
        <dbReference type="SMART" id="SM00856"/>
    </source>
</evidence>